<gene>
    <name evidence="2" type="ORF">E2C01_069553</name>
</gene>
<feature type="compositionally biased region" description="Basic and acidic residues" evidence="1">
    <location>
        <begin position="1"/>
        <end position="18"/>
    </location>
</feature>
<dbReference type="Gene3D" id="2.70.170.10">
    <property type="entry name" value="Neurotransmitter-gated ion-channel ligand-binding domain"/>
    <property type="match status" value="1"/>
</dbReference>
<evidence type="ECO:0000313" key="2">
    <source>
        <dbReference type="EMBL" id="MPC75169.1"/>
    </source>
</evidence>
<dbReference type="OrthoDB" id="407674at2759"/>
<dbReference type="AlphaFoldDB" id="A0A5B7HZW0"/>
<proteinExistence type="predicted"/>
<feature type="region of interest" description="Disordered" evidence="1">
    <location>
        <begin position="51"/>
        <end position="78"/>
    </location>
</feature>
<dbReference type="SUPFAM" id="SSF63712">
    <property type="entry name" value="Nicotinic receptor ligand binding domain-like"/>
    <property type="match status" value="1"/>
</dbReference>
<dbReference type="GO" id="GO:0005230">
    <property type="term" value="F:extracellular ligand-gated monoatomic ion channel activity"/>
    <property type="evidence" value="ECO:0007669"/>
    <property type="project" value="InterPro"/>
</dbReference>
<feature type="region of interest" description="Disordered" evidence="1">
    <location>
        <begin position="1"/>
        <end position="21"/>
    </location>
</feature>
<protein>
    <submittedName>
        <fullName evidence="2">Uncharacterized protein</fullName>
    </submittedName>
</protein>
<evidence type="ECO:0000256" key="1">
    <source>
        <dbReference type="SAM" id="MobiDB-lite"/>
    </source>
</evidence>
<dbReference type="InterPro" id="IPR036734">
    <property type="entry name" value="Neur_chan_lig-bd_sf"/>
</dbReference>
<feature type="compositionally biased region" description="Basic and acidic residues" evidence="1">
    <location>
        <begin position="61"/>
        <end position="78"/>
    </location>
</feature>
<dbReference type="GO" id="GO:0016020">
    <property type="term" value="C:membrane"/>
    <property type="evidence" value="ECO:0007669"/>
    <property type="project" value="InterPro"/>
</dbReference>
<keyword evidence="3" id="KW-1185">Reference proteome</keyword>
<reference evidence="2 3" key="1">
    <citation type="submission" date="2019-05" db="EMBL/GenBank/DDBJ databases">
        <title>Another draft genome of Portunus trituberculatus and its Hox gene families provides insights of decapod evolution.</title>
        <authorList>
            <person name="Jeong J.-H."/>
            <person name="Song I."/>
            <person name="Kim S."/>
            <person name="Choi T."/>
            <person name="Kim D."/>
            <person name="Ryu S."/>
            <person name="Kim W."/>
        </authorList>
    </citation>
    <scope>NUCLEOTIDE SEQUENCE [LARGE SCALE GENOMIC DNA]</scope>
    <source>
        <tissue evidence="2">Muscle</tissue>
    </source>
</reference>
<dbReference type="EMBL" id="VSRR010040514">
    <property type="protein sequence ID" value="MPC75169.1"/>
    <property type="molecule type" value="Genomic_DNA"/>
</dbReference>
<sequence>MPDNPRDYDKMAPPKGGDDPTTVLVHVTVMSLDSIDESSMKPLKTIDRIMKTSLPSKQRRRIEGDREQKNDVREMKNE</sequence>
<dbReference type="Proteomes" id="UP000324222">
    <property type="component" value="Unassembled WGS sequence"/>
</dbReference>
<organism evidence="2 3">
    <name type="scientific">Portunus trituberculatus</name>
    <name type="common">Swimming crab</name>
    <name type="synonym">Neptunus trituberculatus</name>
    <dbReference type="NCBI Taxonomy" id="210409"/>
    <lineage>
        <taxon>Eukaryota</taxon>
        <taxon>Metazoa</taxon>
        <taxon>Ecdysozoa</taxon>
        <taxon>Arthropoda</taxon>
        <taxon>Crustacea</taxon>
        <taxon>Multicrustacea</taxon>
        <taxon>Malacostraca</taxon>
        <taxon>Eumalacostraca</taxon>
        <taxon>Eucarida</taxon>
        <taxon>Decapoda</taxon>
        <taxon>Pleocyemata</taxon>
        <taxon>Brachyura</taxon>
        <taxon>Eubrachyura</taxon>
        <taxon>Portunoidea</taxon>
        <taxon>Portunidae</taxon>
        <taxon>Portuninae</taxon>
        <taxon>Portunus</taxon>
    </lineage>
</organism>
<accession>A0A5B7HZW0</accession>
<evidence type="ECO:0000313" key="3">
    <source>
        <dbReference type="Proteomes" id="UP000324222"/>
    </source>
</evidence>
<name>A0A5B7HZW0_PORTR</name>
<comment type="caution">
    <text evidence="2">The sequence shown here is derived from an EMBL/GenBank/DDBJ whole genome shotgun (WGS) entry which is preliminary data.</text>
</comment>